<proteinExistence type="predicted"/>
<dbReference type="SUPFAM" id="SSF53098">
    <property type="entry name" value="Ribonuclease H-like"/>
    <property type="match status" value="1"/>
</dbReference>
<evidence type="ECO:0000313" key="2">
    <source>
        <dbReference type="EMBL" id="AGS54368.1"/>
    </source>
</evidence>
<dbReference type="InterPro" id="IPR036397">
    <property type="entry name" value="RNaseH_sf"/>
</dbReference>
<dbReference type="GO" id="GO:0015074">
    <property type="term" value="P:DNA integration"/>
    <property type="evidence" value="ECO:0007669"/>
    <property type="project" value="InterPro"/>
</dbReference>
<accession>A0A806K2R1</accession>
<dbReference type="InterPro" id="IPR012337">
    <property type="entry name" value="RNaseH-like_sf"/>
</dbReference>
<dbReference type="Gene3D" id="3.30.420.10">
    <property type="entry name" value="Ribonuclease H-like superfamily/Ribonuclease H"/>
    <property type="match status" value="1"/>
</dbReference>
<organism evidence="2">
    <name type="scientific">uncultured bacterium contig00015</name>
    <dbReference type="NCBI Taxonomy" id="1181506"/>
    <lineage>
        <taxon>Bacteria</taxon>
        <taxon>environmental samples</taxon>
    </lineage>
</organism>
<sequence>MGLTMQEKKALTGEVSKRYQKAGRKEKTKILDELVENTGYNRKYILHVLANWGKTATVRLKGKTARLKACGRKRRKGGGRKPKYTGEFVVVLRRIWAFFMYRCGKILSSFIRSQIKFLEAPFHVTPEVMELLLSVSPATIDRLLKGDRKKLAIKGKSGTKPGKLLKKQIPVRTYYADADKKPGFFEVDTVHHCGTSDSGEFCLTLTATDVYSGWVELRPTLNKAHKWVFEALVDIKSSLPFPLAGIDSDNGSEFINDALLKWCRSERIQFTRARAYHKNDNCFVEQKNYSCVRNFVGYYRFSAAAERDALASVYHSLCPLLNYFMPTFKLIKKLKLVQRQKRCMIKML</sequence>
<name>A0A806K2R1_9BACT</name>
<dbReference type="Pfam" id="PF00665">
    <property type="entry name" value="rve"/>
    <property type="match status" value="1"/>
</dbReference>
<dbReference type="InterPro" id="IPR001584">
    <property type="entry name" value="Integrase_cat-core"/>
</dbReference>
<dbReference type="EMBL" id="JQ844295">
    <property type="protein sequence ID" value="AGS54368.1"/>
    <property type="molecule type" value="Genomic_DNA"/>
</dbReference>
<reference evidence="2" key="1">
    <citation type="submission" date="2012-03" db="EMBL/GenBank/DDBJ databases">
        <title>Functional metagenomics reveals considerable lignocellulase gene clusters in the gut microbiome of a wood-feeding higher termite.</title>
        <authorList>
            <person name="Liu N."/>
        </authorList>
    </citation>
    <scope>NUCLEOTIDE SEQUENCE</scope>
</reference>
<dbReference type="PROSITE" id="PS50994">
    <property type="entry name" value="INTEGRASE"/>
    <property type="match status" value="1"/>
</dbReference>
<dbReference type="GO" id="GO:0003676">
    <property type="term" value="F:nucleic acid binding"/>
    <property type="evidence" value="ECO:0007669"/>
    <property type="project" value="InterPro"/>
</dbReference>
<dbReference type="AlphaFoldDB" id="A0A806K2R1"/>
<feature type="domain" description="Integrase catalytic" evidence="1">
    <location>
        <begin position="178"/>
        <end position="341"/>
    </location>
</feature>
<protein>
    <submittedName>
        <fullName evidence="2">Integrase domain protein</fullName>
    </submittedName>
</protein>
<evidence type="ECO:0000259" key="1">
    <source>
        <dbReference type="PROSITE" id="PS50994"/>
    </source>
</evidence>